<evidence type="ECO:0000256" key="1">
    <source>
        <dbReference type="SAM" id="MobiDB-lite"/>
    </source>
</evidence>
<sequence>MEQEMDDGMFWLPTEFLNDDDVLVDFKSGRNKGTSTMYGPDSDLSSPVESVMGSTETESDEEDYLNELSRKLAQSTLEDNCWKTENSSGLESHHSKSTSVMAGSPQSTLCGCKQMTNSRSTNCLSPAPPVTHAETAWDLLYAAAGEVARLRMADSNRNHIAPQAARRIPSPNFQLQQLQAAQQLKQQQQQHQHQQQQYQQFIPPTRGRTSGGNMKPAALPLSAWPTLQQSQQQPQPGSGMRAVFLGNPTTKRECTGTGVFLPRQIGAPAEPPKKRAGCSTVLLPERVLHALNLNLEAQNGSNGGRPCYDYDAEMRHRRSVLMAEQQRRRQGSRGRSEERIKVEVERWQQGTKSSGFGMRFLFWGGVKKEIKDVG</sequence>
<dbReference type="AlphaFoldDB" id="A0AA36EMI2"/>
<accession>A0AA36EMI2</accession>
<evidence type="ECO:0000313" key="2">
    <source>
        <dbReference type="EMBL" id="CAI9301434.1"/>
    </source>
</evidence>
<evidence type="ECO:0000313" key="3">
    <source>
        <dbReference type="Proteomes" id="UP001177003"/>
    </source>
</evidence>
<organism evidence="2 3">
    <name type="scientific">Lactuca saligna</name>
    <name type="common">Willowleaf lettuce</name>
    <dbReference type="NCBI Taxonomy" id="75948"/>
    <lineage>
        <taxon>Eukaryota</taxon>
        <taxon>Viridiplantae</taxon>
        <taxon>Streptophyta</taxon>
        <taxon>Embryophyta</taxon>
        <taxon>Tracheophyta</taxon>
        <taxon>Spermatophyta</taxon>
        <taxon>Magnoliopsida</taxon>
        <taxon>eudicotyledons</taxon>
        <taxon>Gunneridae</taxon>
        <taxon>Pentapetalae</taxon>
        <taxon>asterids</taxon>
        <taxon>campanulids</taxon>
        <taxon>Asterales</taxon>
        <taxon>Asteraceae</taxon>
        <taxon>Cichorioideae</taxon>
        <taxon>Cichorieae</taxon>
        <taxon>Lactucinae</taxon>
        <taxon>Lactuca</taxon>
    </lineage>
</organism>
<keyword evidence="3" id="KW-1185">Reference proteome</keyword>
<feature type="region of interest" description="Disordered" evidence="1">
    <location>
        <begin position="30"/>
        <end position="62"/>
    </location>
</feature>
<feature type="region of interest" description="Disordered" evidence="1">
    <location>
        <begin position="181"/>
        <end position="218"/>
    </location>
</feature>
<feature type="region of interest" description="Disordered" evidence="1">
    <location>
        <begin position="83"/>
        <end position="104"/>
    </location>
</feature>
<name>A0AA36EMI2_LACSI</name>
<dbReference type="PANTHER" id="PTHR33356:SF5">
    <property type="entry name" value="TIP41-LIKE PROTEIN"/>
    <property type="match status" value="1"/>
</dbReference>
<proteinExistence type="predicted"/>
<protein>
    <submittedName>
        <fullName evidence="2">Uncharacterized protein</fullName>
    </submittedName>
</protein>
<dbReference type="Proteomes" id="UP001177003">
    <property type="component" value="Chromosome 9"/>
</dbReference>
<dbReference type="EMBL" id="OX465085">
    <property type="protein sequence ID" value="CAI9301434.1"/>
    <property type="molecule type" value="Genomic_DNA"/>
</dbReference>
<reference evidence="2" key="1">
    <citation type="submission" date="2023-04" db="EMBL/GenBank/DDBJ databases">
        <authorList>
            <person name="Vijverberg K."/>
            <person name="Xiong W."/>
            <person name="Schranz E."/>
        </authorList>
    </citation>
    <scope>NUCLEOTIDE SEQUENCE</scope>
</reference>
<feature type="compositionally biased region" description="Polar residues" evidence="1">
    <location>
        <begin position="31"/>
        <end position="56"/>
    </location>
</feature>
<gene>
    <name evidence="2" type="ORF">LSALG_LOCUS39988</name>
</gene>
<dbReference type="PANTHER" id="PTHR33356">
    <property type="entry name" value="TIP41-LIKE PROTEIN"/>
    <property type="match status" value="1"/>
</dbReference>
<feature type="compositionally biased region" description="Low complexity" evidence="1">
    <location>
        <begin position="181"/>
        <end position="200"/>
    </location>
</feature>